<feature type="transmembrane region" description="Helical" evidence="5">
    <location>
        <begin position="73"/>
        <end position="97"/>
    </location>
</feature>
<dbReference type="InterPro" id="IPR057282">
    <property type="entry name" value="RETREG1-3-like_RHD"/>
</dbReference>
<evidence type="ECO:0000256" key="3">
    <source>
        <dbReference type="ARBA" id="ARBA00022989"/>
    </source>
</evidence>
<evidence type="ECO:0000313" key="8">
    <source>
        <dbReference type="Proteomes" id="UP000807504"/>
    </source>
</evidence>
<reference evidence="7" key="1">
    <citation type="journal article" date="2020" name="bioRxiv">
        <title>Chromosome-level reference genome of the European wasp spider Argiope bruennichi: a resource for studies on range expansion and evolutionary adaptation.</title>
        <authorList>
            <person name="Sheffer M.M."/>
            <person name="Hoppe A."/>
            <person name="Krehenwinkel H."/>
            <person name="Uhl G."/>
            <person name="Kuss A.W."/>
            <person name="Jensen L."/>
            <person name="Jensen C."/>
            <person name="Gillespie R.G."/>
            <person name="Hoff K.J."/>
            <person name="Prost S."/>
        </authorList>
    </citation>
    <scope>NUCLEOTIDE SEQUENCE</scope>
</reference>
<comment type="caution">
    <text evidence="7">The sequence shown here is derived from an EMBL/GenBank/DDBJ whole genome shotgun (WGS) entry which is preliminary data.</text>
</comment>
<name>A0A8T0E0W7_ARGBR</name>
<evidence type="ECO:0000256" key="1">
    <source>
        <dbReference type="ARBA" id="ARBA00004141"/>
    </source>
</evidence>
<feature type="transmembrane region" description="Helical" evidence="5">
    <location>
        <begin position="48"/>
        <end position="67"/>
    </location>
</feature>
<feature type="domain" description="RETREG1-3/ARL6IP-like N-terminal reticulon-homology" evidence="6">
    <location>
        <begin position="31"/>
        <end position="190"/>
    </location>
</feature>
<dbReference type="PANTHER" id="PTHR20952">
    <property type="entry name" value="ADP-RIBOSYLATION-LIKE FACTOR 6-INTERACTING PROTEIN"/>
    <property type="match status" value="1"/>
</dbReference>
<sequence length="210" mass="23943">MADESESKTEGVSQKSEQELVKICRRRLENWREILIHCSALLTWHKPYYPGIIAGIVSAIFLMLWYFDPSVLTTISIFGIIACILDYVVPMLSASVFDSSKWPRNLKKKNMKIFAMDLGKISLLKDKIKMWESVRQIKETKPYLYFIGVLGALLFTAWIGNLINNLFLTYLIVLFLALLPGIKSHNVIRENISVVMGVIKGVTGQSKKKK</sequence>
<comment type="subcellular location">
    <subcellularLocation>
        <location evidence="1">Membrane</location>
        <topology evidence="1">Multi-pass membrane protein</topology>
    </subcellularLocation>
</comment>
<reference evidence="7" key="2">
    <citation type="submission" date="2020-06" db="EMBL/GenBank/DDBJ databases">
        <authorList>
            <person name="Sheffer M."/>
        </authorList>
    </citation>
    <scope>NUCLEOTIDE SEQUENCE</scope>
</reference>
<dbReference type="GO" id="GO:0005783">
    <property type="term" value="C:endoplasmic reticulum"/>
    <property type="evidence" value="ECO:0007669"/>
    <property type="project" value="UniProtKB-ARBA"/>
</dbReference>
<accession>A0A8T0E0W7</accession>
<dbReference type="Pfam" id="PF24456">
    <property type="entry name" value="RHD_RETREG1-3"/>
    <property type="match status" value="1"/>
</dbReference>
<evidence type="ECO:0000313" key="7">
    <source>
        <dbReference type="EMBL" id="KAF8763120.1"/>
    </source>
</evidence>
<feature type="transmembrane region" description="Helical" evidence="5">
    <location>
        <begin position="143"/>
        <end position="160"/>
    </location>
</feature>
<evidence type="ECO:0000256" key="4">
    <source>
        <dbReference type="ARBA" id="ARBA00023136"/>
    </source>
</evidence>
<keyword evidence="8" id="KW-1185">Reference proteome</keyword>
<evidence type="ECO:0000256" key="5">
    <source>
        <dbReference type="SAM" id="Phobius"/>
    </source>
</evidence>
<evidence type="ECO:0000256" key="2">
    <source>
        <dbReference type="ARBA" id="ARBA00022692"/>
    </source>
</evidence>
<dbReference type="AlphaFoldDB" id="A0A8T0E0W7"/>
<dbReference type="CDD" id="cd22559">
    <property type="entry name" value="Arl6IP1"/>
    <property type="match status" value="1"/>
</dbReference>
<evidence type="ECO:0000259" key="6">
    <source>
        <dbReference type="Pfam" id="PF24456"/>
    </source>
</evidence>
<dbReference type="GO" id="GO:0016020">
    <property type="term" value="C:membrane"/>
    <property type="evidence" value="ECO:0007669"/>
    <property type="project" value="UniProtKB-SubCell"/>
</dbReference>
<dbReference type="InterPro" id="IPR052114">
    <property type="entry name" value="ER_autophagy_membrane_reg"/>
</dbReference>
<keyword evidence="4 5" id="KW-0472">Membrane</keyword>
<keyword evidence="3 5" id="KW-1133">Transmembrane helix</keyword>
<dbReference type="Proteomes" id="UP000807504">
    <property type="component" value="Unassembled WGS sequence"/>
</dbReference>
<protein>
    <submittedName>
        <fullName evidence="7">ADP-ribosylation factor-like protein like</fullName>
    </submittedName>
</protein>
<proteinExistence type="predicted"/>
<keyword evidence="2 5" id="KW-0812">Transmembrane</keyword>
<dbReference type="EMBL" id="JABXBU010002231">
    <property type="protein sequence ID" value="KAF8763120.1"/>
    <property type="molecule type" value="Genomic_DNA"/>
</dbReference>
<dbReference type="PANTHER" id="PTHR20952:SF0">
    <property type="entry name" value="ADP-RIBOSYLATION FACTOR-LIKE PROTEIN 6-INTERACTING PROTEIN 1"/>
    <property type="match status" value="1"/>
</dbReference>
<organism evidence="7 8">
    <name type="scientific">Argiope bruennichi</name>
    <name type="common">Wasp spider</name>
    <name type="synonym">Aranea bruennichi</name>
    <dbReference type="NCBI Taxonomy" id="94029"/>
    <lineage>
        <taxon>Eukaryota</taxon>
        <taxon>Metazoa</taxon>
        <taxon>Ecdysozoa</taxon>
        <taxon>Arthropoda</taxon>
        <taxon>Chelicerata</taxon>
        <taxon>Arachnida</taxon>
        <taxon>Araneae</taxon>
        <taxon>Araneomorphae</taxon>
        <taxon>Entelegynae</taxon>
        <taxon>Araneoidea</taxon>
        <taxon>Araneidae</taxon>
        <taxon>Argiope</taxon>
    </lineage>
</organism>
<feature type="transmembrane region" description="Helical" evidence="5">
    <location>
        <begin position="166"/>
        <end position="182"/>
    </location>
</feature>
<gene>
    <name evidence="7" type="ORF">HNY73_021335</name>
</gene>